<dbReference type="InterPro" id="IPR014710">
    <property type="entry name" value="RmlC-like_jellyroll"/>
</dbReference>
<dbReference type="SUPFAM" id="SSF51182">
    <property type="entry name" value="RmlC-like cupins"/>
    <property type="match status" value="1"/>
</dbReference>
<accession>A0A317CPT8</accession>
<protein>
    <submittedName>
        <fullName evidence="2">Cupin</fullName>
    </submittedName>
</protein>
<keyword evidence="3" id="KW-1185">Reference proteome</keyword>
<gene>
    <name evidence="2" type="ORF">DKW60_03665</name>
</gene>
<dbReference type="AlphaFoldDB" id="A0A317CPT8"/>
<evidence type="ECO:0000259" key="1">
    <source>
        <dbReference type="Pfam" id="PF05899"/>
    </source>
</evidence>
<feature type="domain" description="(S)-ureidoglycine aminohydrolase cupin" evidence="1">
    <location>
        <begin position="50"/>
        <end position="111"/>
    </location>
</feature>
<dbReference type="Gene3D" id="2.60.120.10">
    <property type="entry name" value="Jelly Rolls"/>
    <property type="match status" value="1"/>
</dbReference>
<evidence type="ECO:0000313" key="3">
    <source>
        <dbReference type="Proteomes" id="UP000245539"/>
    </source>
</evidence>
<dbReference type="InterPro" id="IPR011051">
    <property type="entry name" value="RmlC_Cupin_sf"/>
</dbReference>
<evidence type="ECO:0000313" key="2">
    <source>
        <dbReference type="EMBL" id="PWR00248.1"/>
    </source>
</evidence>
<dbReference type="OrthoDB" id="512358at2"/>
<comment type="caution">
    <text evidence="2">The sequence shown here is derived from an EMBL/GenBank/DDBJ whole genome shotgun (WGS) entry which is preliminary data.</text>
</comment>
<dbReference type="EMBL" id="QGKM01000005">
    <property type="protein sequence ID" value="PWR00248.1"/>
    <property type="molecule type" value="Genomic_DNA"/>
</dbReference>
<sequence length="132" mass="14833">MEVQVRNMTNQFVVLSPEKDATIETADATLYQRLGEHYQDFKGHELIASHVFESDWGMWEMHPHGDEIVTLISGEITFVLRLPEGEESVTLIEPADYVVVPKGVWHTAKTSVKSNVLFITPGQATQHSDAPE</sequence>
<dbReference type="RefSeq" id="WP_109836302.1">
    <property type="nucleotide sequence ID" value="NZ_QGKM01000005.1"/>
</dbReference>
<reference evidence="2 3" key="1">
    <citation type="submission" date="2018-05" db="EMBL/GenBank/DDBJ databases">
        <title>Leucothrix arctica sp. nov., isolated from Arctic seawater.</title>
        <authorList>
            <person name="Choi A."/>
            <person name="Baek K."/>
        </authorList>
    </citation>
    <scope>NUCLEOTIDE SEQUENCE [LARGE SCALE GENOMIC DNA]</scope>
    <source>
        <strain evidence="2 3">JCM 18388</strain>
    </source>
</reference>
<dbReference type="Pfam" id="PF05899">
    <property type="entry name" value="Cupin_3"/>
    <property type="match status" value="1"/>
</dbReference>
<dbReference type="InterPro" id="IPR008579">
    <property type="entry name" value="UGlyAH_Cupin_dom"/>
</dbReference>
<proteinExistence type="predicted"/>
<name>A0A317CPT8_9GAMM</name>
<dbReference type="Proteomes" id="UP000245539">
    <property type="component" value="Unassembled WGS sequence"/>
</dbReference>
<organism evidence="2 3">
    <name type="scientific">Leucothrix pacifica</name>
    <dbReference type="NCBI Taxonomy" id="1247513"/>
    <lineage>
        <taxon>Bacteria</taxon>
        <taxon>Pseudomonadati</taxon>
        <taxon>Pseudomonadota</taxon>
        <taxon>Gammaproteobacteria</taxon>
        <taxon>Thiotrichales</taxon>
        <taxon>Thiotrichaceae</taxon>
        <taxon>Leucothrix</taxon>
    </lineage>
</organism>